<dbReference type="GO" id="GO:0005886">
    <property type="term" value="C:plasma membrane"/>
    <property type="evidence" value="ECO:0007669"/>
    <property type="project" value="UniProtKB-SubCell"/>
</dbReference>
<keyword evidence="26" id="KW-1185">Reference proteome</keyword>
<dbReference type="EC" id="2.7.7.41" evidence="6"/>
<evidence type="ECO:0000256" key="24">
    <source>
        <dbReference type="SAM" id="Phobius"/>
    </source>
</evidence>
<sequence>MIQRLQSALPLLVLVALAFFLPGGYGSLFFLVFAFGMLFFGCHELFTMLNLAHGKVFNGLAFICGAGFILGAMFPAVGLQYLIDTLLLALFCTTAFAVVLHYGPSIQNVHSLLVSLGVFLYFCWSLGFIPKIYFMDSNGHGRLLLLYMIAITKLADTGAYVAGTLTAKLPKGNHKLSKIISPKKSWEGLIGGTVTSLAASVGCYYWGVNAISINGQTPFGLADAVIFGIIASLLGLVGDLAESAIKRAANVKDSGHIPGIGGVLDTLDSLIPMAPVFYAFLVFRTAL</sequence>
<evidence type="ECO:0000313" key="26">
    <source>
        <dbReference type="Proteomes" id="UP001238163"/>
    </source>
</evidence>
<evidence type="ECO:0000256" key="10">
    <source>
        <dbReference type="ARBA" id="ARBA00022679"/>
    </source>
</evidence>
<keyword evidence="14" id="KW-0443">Lipid metabolism</keyword>
<evidence type="ECO:0000256" key="9">
    <source>
        <dbReference type="ARBA" id="ARBA00022516"/>
    </source>
</evidence>
<name>A0AAE4AQL0_9BACT</name>
<evidence type="ECO:0000313" key="25">
    <source>
        <dbReference type="EMBL" id="MDQ0291640.1"/>
    </source>
</evidence>
<dbReference type="GO" id="GO:0004605">
    <property type="term" value="F:phosphatidate cytidylyltransferase activity"/>
    <property type="evidence" value="ECO:0007669"/>
    <property type="project" value="UniProtKB-EC"/>
</dbReference>
<dbReference type="GO" id="GO:0016024">
    <property type="term" value="P:CDP-diacylglycerol biosynthetic process"/>
    <property type="evidence" value="ECO:0007669"/>
    <property type="project" value="TreeGrafter"/>
</dbReference>
<evidence type="ECO:0000256" key="7">
    <source>
        <dbReference type="ARBA" id="ARBA00019373"/>
    </source>
</evidence>
<evidence type="ECO:0000256" key="15">
    <source>
        <dbReference type="ARBA" id="ARBA00023136"/>
    </source>
</evidence>
<dbReference type="Pfam" id="PF01148">
    <property type="entry name" value="CTP_transf_1"/>
    <property type="match status" value="1"/>
</dbReference>
<evidence type="ECO:0000256" key="21">
    <source>
        <dbReference type="ARBA" id="ARBA00032396"/>
    </source>
</evidence>
<keyword evidence="15 24" id="KW-0472">Membrane</keyword>
<dbReference type="RefSeq" id="WP_307264729.1">
    <property type="nucleotide sequence ID" value="NZ_JAUSVL010000001.1"/>
</dbReference>
<keyword evidence="13 24" id="KW-1133">Transmembrane helix</keyword>
<comment type="catalytic activity">
    <reaction evidence="1">
        <text>a 1,2-diacyl-sn-glycero-3-phosphate + CTP + H(+) = a CDP-1,2-diacyl-sn-glycerol + diphosphate</text>
        <dbReference type="Rhea" id="RHEA:16229"/>
        <dbReference type="ChEBI" id="CHEBI:15378"/>
        <dbReference type="ChEBI" id="CHEBI:33019"/>
        <dbReference type="ChEBI" id="CHEBI:37563"/>
        <dbReference type="ChEBI" id="CHEBI:58332"/>
        <dbReference type="ChEBI" id="CHEBI:58608"/>
        <dbReference type="EC" id="2.7.7.41"/>
    </reaction>
</comment>
<keyword evidence="10 25" id="KW-0808">Transferase</keyword>
<dbReference type="PANTHER" id="PTHR46382:SF1">
    <property type="entry name" value="PHOSPHATIDATE CYTIDYLYLTRANSFERASE"/>
    <property type="match status" value="1"/>
</dbReference>
<evidence type="ECO:0000256" key="5">
    <source>
        <dbReference type="ARBA" id="ARBA00010185"/>
    </source>
</evidence>
<comment type="subcellular location">
    <subcellularLocation>
        <location evidence="2">Cell membrane</location>
        <topology evidence="2">Multi-pass membrane protein</topology>
    </subcellularLocation>
</comment>
<evidence type="ECO:0000256" key="2">
    <source>
        <dbReference type="ARBA" id="ARBA00004651"/>
    </source>
</evidence>
<comment type="similarity">
    <text evidence="5">Belongs to the CDS family.</text>
</comment>
<evidence type="ECO:0000256" key="16">
    <source>
        <dbReference type="ARBA" id="ARBA00023209"/>
    </source>
</evidence>
<evidence type="ECO:0000256" key="14">
    <source>
        <dbReference type="ARBA" id="ARBA00023098"/>
    </source>
</evidence>
<protein>
    <recommendedName>
        <fullName evidence="7">Phosphatidate cytidylyltransferase</fullName>
        <ecNumber evidence="6">2.7.7.41</ecNumber>
    </recommendedName>
    <alternativeName>
        <fullName evidence="20">CDP-DAG synthase</fullName>
    </alternativeName>
    <alternativeName>
        <fullName evidence="22">CDP-DG synthase</fullName>
    </alternativeName>
    <alternativeName>
        <fullName evidence="18">CDP-diacylglycerol synthase</fullName>
    </alternativeName>
    <alternativeName>
        <fullName evidence="21">CDP-diglyceride pyrophosphorylase</fullName>
    </alternativeName>
    <alternativeName>
        <fullName evidence="23">CDP-diglyceride synthase</fullName>
    </alternativeName>
    <alternativeName>
        <fullName evidence="19">CTP:phosphatidate cytidylyltransferase</fullName>
    </alternativeName>
</protein>
<evidence type="ECO:0000256" key="17">
    <source>
        <dbReference type="ARBA" id="ARBA00023264"/>
    </source>
</evidence>
<feature type="transmembrane region" description="Helical" evidence="24">
    <location>
        <begin position="145"/>
        <end position="167"/>
    </location>
</feature>
<comment type="pathway">
    <text evidence="3">Phospholipid metabolism; CDP-diacylglycerol biosynthesis; CDP-diacylglycerol from sn-glycerol 3-phosphate: step 3/3.</text>
</comment>
<feature type="transmembrane region" description="Helical" evidence="24">
    <location>
        <begin position="219"/>
        <end position="237"/>
    </location>
</feature>
<dbReference type="PANTHER" id="PTHR46382">
    <property type="entry name" value="PHOSPHATIDATE CYTIDYLYLTRANSFERASE"/>
    <property type="match status" value="1"/>
</dbReference>
<evidence type="ECO:0000256" key="23">
    <source>
        <dbReference type="ARBA" id="ARBA00033406"/>
    </source>
</evidence>
<feature type="transmembrane region" description="Helical" evidence="24">
    <location>
        <begin position="28"/>
        <end position="49"/>
    </location>
</feature>
<gene>
    <name evidence="25" type="ORF">J3R75_003747</name>
</gene>
<evidence type="ECO:0000256" key="22">
    <source>
        <dbReference type="ARBA" id="ARBA00032743"/>
    </source>
</evidence>
<evidence type="ECO:0000256" key="11">
    <source>
        <dbReference type="ARBA" id="ARBA00022692"/>
    </source>
</evidence>
<dbReference type="EMBL" id="JAUSVL010000001">
    <property type="protein sequence ID" value="MDQ0291640.1"/>
    <property type="molecule type" value="Genomic_DNA"/>
</dbReference>
<dbReference type="AlphaFoldDB" id="A0AAE4AQL0"/>
<keyword evidence="8" id="KW-1003">Cell membrane</keyword>
<feature type="transmembrane region" description="Helical" evidence="24">
    <location>
        <begin position="188"/>
        <end position="207"/>
    </location>
</feature>
<evidence type="ECO:0000256" key="18">
    <source>
        <dbReference type="ARBA" id="ARBA00029893"/>
    </source>
</evidence>
<keyword evidence="12 25" id="KW-0548">Nucleotidyltransferase</keyword>
<keyword evidence="9" id="KW-0444">Lipid biosynthesis</keyword>
<keyword evidence="11 24" id="KW-0812">Transmembrane</keyword>
<keyword evidence="17" id="KW-1208">Phospholipid metabolism</keyword>
<evidence type="ECO:0000256" key="3">
    <source>
        <dbReference type="ARBA" id="ARBA00005119"/>
    </source>
</evidence>
<comment type="caution">
    <text evidence="25">The sequence shown here is derived from an EMBL/GenBank/DDBJ whole genome shotgun (WGS) entry which is preliminary data.</text>
</comment>
<organism evidence="25 26">
    <name type="scientific">Oligosphaera ethanolica</name>
    <dbReference type="NCBI Taxonomy" id="760260"/>
    <lineage>
        <taxon>Bacteria</taxon>
        <taxon>Pseudomonadati</taxon>
        <taxon>Lentisphaerota</taxon>
        <taxon>Oligosphaeria</taxon>
        <taxon>Oligosphaerales</taxon>
        <taxon>Oligosphaeraceae</taxon>
        <taxon>Oligosphaera</taxon>
    </lineage>
</organism>
<evidence type="ECO:0000256" key="20">
    <source>
        <dbReference type="ARBA" id="ARBA00032253"/>
    </source>
</evidence>
<evidence type="ECO:0000256" key="1">
    <source>
        <dbReference type="ARBA" id="ARBA00001698"/>
    </source>
</evidence>
<dbReference type="Proteomes" id="UP001238163">
    <property type="component" value="Unassembled WGS sequence"/>
</dbReference>
<evidence type="ECO:0000256" key="6">
    <source>
        <dbReference type="ARBA" id="ARBA00012487"/>
    </source>
</evidence>
<evidence type="ECO:0000256" key="4">
    <source>
        <dbReference type="ARBA" id="ARBA00005189"/>
    </source>
</evidence>
<accession>A0AAE4AQL0</accession>
<reference evidence="25" key="1">
    <citation type="submission" date="2023-07" db="EMBL/GenBank/DDBJ databases">
        <title>Genomic Encyclopedia of Type Strains, Phase IV (KMG-IV): sequencing the most valuable type-strain genomes for metagenomic binning, comparative biology and taxonomic classification.</title>
        <authorList>
            <person name="Goeker M."/>
        </authorList>
    </citation>
    <scope>NUCLEOTIDE SEQUENCE</scope>
    <source>
        <strain evidence="25">DSM 24202</strain>
    </source>
</reference>
<comment type="pathway">
    <text evidence="4">Lipid metabolism.</text>
</comment>
<proteinExistence type="inferred from homology"/>
<evidence type="ECO:0000256" key="19">
    <source>
        <dbReference type="ARBA" id="ARBA00031825"/>
    </source>
</evidence>
<feature type="transmembrane region" description="Helical" evidence="24">
    <location>
        <begin position="112"/>
        <end position="133"/>
    </location>
</feature>
<evidence type="ECO:0000256" key="13">
    <source>
        <dbReference type="ARBA" id="ARBA00022989"/>
    </source>
</evidence>
<feature type="transmembrane region" description="Helical" evidence="24">
    <location>
        <begin position="81"/>
        <end position="100"/>
    </location>
</feature>
<keyword evidence="16" id="KW-0594">Phospholipid biosynthesis</keyword>
<feature type="transmembrane region" description="Helical" evidence="24">
    <location>
        <begin position="56"/>
        <end position="75"/>
    </location>
</feature>
<evidence type="ECO:0000256" key="12">
    <source>
        <dbReference type="ARBA" id="ARBA00022695"/>
    </source>
</evidence>
<evidence type="ECO:0000256" key="8">
    <source>
        <dbReference type="ARBA" id="ARBA00022475"/>
    </source>
</evidence>